<evidence type="ECO:0000313" key="4">
    <source>
        <dbReference type="Proteomes" id="UP000316079"/>
    </source>
</evidence>
<dbReference type="EMBL" id="SRMA01026016">
    <property type="protein sequence ID" value="TRY88912.1"/>
    <property type="molecule type" value="Genomic_DNA"/>
</dbReference>
<keyword evidence="1" id="KW-0325">Glycoprotein</keyword>
<keyword evidence="4" id="KW-1185">Reference proteome</keyword>
<gene>
    <name evidence="3" type="ORF">DNTS_005412</name>
</gene>
<comment type="caution">
    <text evidence="3">The sequence shown here is derived from an EMBL/GenBank/DDBJ whole genome shotgun (WGS) entry which is preliminary data.</text>
</comment>
<dbReference type="InterPro" id="IPR058899">
    <property type="entry name" value="TGFBR3/Endoglin-like_N"/>
</dbReference>
<dbReference type="OrthoDB" id="6420824at2759"/>
<proteinExistence type="predicted"/>
<protein>
    <recommendedName>
        <fullName evidence="2">TGFBR3/Endoglin-like N-terminal domain-containing protein</fullName>
    </recommendedName>
</protein>
<feature type="domain" description="TGFBR3/Endoglin-like N-terminal" evidence="2">
    <location>
        <begin position="70"/>
        <end position="98"/>
    </location>
</feature>
<name>A0A553QG52_9TELE</name>
<dbReference type="Pfam" id="PF26060">
    <property type="entry name" value="TGFBR3_N"/>
    <property type="match status" value="1"/>
</dbReference>
<sequence>MRVCFVCPSALKKLLENSALSSLEEYYILRKELELLHVSLCPDVECPLSRSPCELLPVGVGHPVQAMLKSFTVIAGCASRGTSSLPQEVHILNLRKGNGEEARGKPGEDGCGWLLFLHPDRQEAGESTLAKAQEPNAVNIHPREIRLCLVAPECETKA</sequence>
<evidence type="ECO:0000313" key="3">
    <source>
        <dbReference type="EMBL" id="TRY88912.1"/>
    </source>
</evidence>
<evidence type="ECO:0000259" key="2">
    <source>
        <dbReference type="Pfam" id="PF26060"/>
    </source>
</evidence>
<dbReference type="AlphaFoldDB" id="A0A553QG52"/>
<dbReference type="STRING" id="623744.A0A553QG52"/>
<accession>A0A553QG52</accession>
<evidence type="ECO:0000256" key="1">
    <source>
        <dbReference type="ARBA" id="ARBA00023180"/>
    </source>
</evidence>
<dbReference type="Proteomes" id="UP000316079">
    <property type="component" value="Unassembled WGS sequence"/>
</dbReference>
<organism evidence="3 4">
    <name type="scientific">Danionella cerebrum</name>
    <dbReference type="NCBI Taxonomy" id="2873325"/>
    <lineage>
        <taxon>Eukaryota</taxon>
        <taxon>Metazoa</taxon>
        <taxon>Chordata</taxon>
        <taxon>Craniata</taxon>
        <taxon>Vertebrata</taxon>
        <taxon>Euteleostomi</taxon>
        <taxon>Actinopterygii</taxon>
        <taxon>Neopterygii</taxon>
        <taxon>Teleostei</taxon>
        <taxon>Ostariophysi</taxon>
        <taxon>Cypriniformes</taxon>
        <taxon>Danionidae</taxon>
        <taxon>Danioninae</taxon>
        <taxon>Danionella</taxon>
    </lineage>
</organism>
<reference evidence="3 4" key="1">
    <citation type="journal article" date="2019" name="Sci. Data">
        <title>Hybrid genome assembly and annotation of Danionella translucida.</title>
        <authorList>
            <person name="Kadobianskyi M."/>
            <person name="Schulze L."/>
            <person name="Schuelke M."/>
            <person name="Judkewitz B."/>
        </authorList>
    </citation>
    <scope>NUCLEOTIDE SEQUENCE [LARGE SCALE GENOMIC DNA]</scope>
    <source>
        <strain evidence="3 4">Bolton</strain>
    </source>
</reference>